<gene>
    <name evidence="2" type="ORF">SCLAR_v1c06000</name>
</gene>
<dbReference type="GO" id="GO:0003677">
    <property type="term" value="F:DNA binding"/>
    <property type="evidence" value="ECO:0007669"/>
    <property type="project" value="InterPro"/>
</dbReference>
<dbReference type="InterPro" id="IPR047640">
    <property type="entry name" value="RpiR-like"/>
</dbReference>
<evidence type="ECO:0000313" key="2">
    <source>
        <dbReference type="EMBL" id="ATX70919.1"/>
    </source>
</evidence>
<organism evidence="2 3">
    <name type="scientific">Spiroplasma clarkii</name>
    <dbReference type="NCBI Taxonomy" id="2139"/>
    <lineage>
        <taxon>Bacteria</taxon>
        <taxon>Bacillati</taxon>
        <taxon>Mycoplasmatota</taxon>
        <taxon>Mollicutes</taxon>
        <taxon>Entomoplasmatales</taxon>
        <taxon>Spiroplasmataceae</taxon>
        <taxon>Spiroplasma</taxon>
    </lineage>
</organism>
<dbReference type="RefSeq" id="WP_100254471.1">
    <property type="nucleotide sequence ID" value="NZ_CP015819.1"/>
</dbReference>
<dbReference type="SUPFAM" id="SSF46689">
    <property type="entry name" value="Homeodomain-like"/>
    <property type="match status" value="1"/>
</dbReference>
<dbReference type="PANTHER" id="PTHR30514">
    <property type="entry name" value="GLUCOKINASE"/>
    <property type="match status" value="1"/>
</dbReference>
<protein>
    <recommendedName>
        <fullName evidence="1">HTH rpiR-type domain-containing protein</fullName>
    </recommendedName>
</protein>
<dbReference type="KEGG" id="scla:SCLARK_00893"/>
<name>A0A1Y0L0F6_9MOLU</name>
<dbReference type="GO" id="GO:0003700">
    <property type="term" value="F:DNA-binding transcription factor activity"/>
    <property type="evidence" value="ECO:0007669"/>
    <property type="project" value="InterPro"/>
</dbReference>
<evidence type="ECO:0000259" key="1">
    <source>
        <dbReference type="PROSITE" id="PS51071"/>
    </source>
</evidence>
<reference evidence="2 3" key="1">
    <citation type="submission" date="2017-11" db="EMBL/GenBank/DDBJ databases">
        <title>Complete genome sequence of Spiroplasma clarkii CN-5 (DSM 19994).</title>
        <authorList>
            <person name="Tsai Y.-M."/>
            <person name="Chang A."/>
            <person name="Lo W.-S."/>
            <person name="Kuo C.-H."/>
        </authorList>
    </citation>
    <scope>NUCLEOTIDE SEQUENCE [LARGE SCALE GENOMIC DNA]</scope>
    <source>
        <strain evidence="2 3">CN-5</strain>
    </source>
</reference>
<dbReference type="EMBL" id="CP024870">
    <property type="protein sequence ID" value="ATX70919.1"/>
    <property type="molecule type" value="Genomic_DNA"/>
</dbReference>
<dbReference type="AlphaFoldDB" id="A0A1Y0L0F6"/>
<dbReference type="Proteomes" id="UP000231179">
    <property type="component" value="Chromosome"/>
</dbReference>
<dbReference type="Pfam" id="PF01418">
    <property type="entry name" value="HTH_6"/>
    <property type="match status" value="1"/>
</dbReference>
<dbReference type="PROSITE" id="PS51071">
    <property type="entry name" value="HTH_RPIR"/>
    <property type="match status" value="1"/>
</dbReference>
<dbReference type="Gene3D" id="1.10.10.10">
    <property type="entry name" value="Winged helix-like DNA-binding domain superfamily/Winged helix DNA-binding domain"/>
    <property type="match status" value="1"/>
</dbReference>
<dbReference type="InterPro" id="IPR000281">
    <property type="entry name" value="HTH_RpiR"/>
</dbReference>
<evidence type="ECO:0000313" key="3">
    <source>
        <dbReference type="Proteomes" id="UP000231179"/>
    </source>
</evidence>
<dbReference type="InterPro" id="IPR009057">
    <property type="entry name" value="Homeodomain-like_sf"/>
</dbReference>
<dbReference type="InterPro" id="IPR036388">
    <property type="entry name" value="WH-like_DNA-bd_sf"/>
</dbReference>
<accession>A0A1Y0L0F6</accession>
<dbReference type="OrthoDB" id="388934at2"/>
<dbReference type="PANTHER" id="PTHR30514:SF1">
    <property type="entry name" value="HTH-TYPE TRANSCRIPTIONAL REGULATOR HEXR-RELATED"/>
    <property type="match status" value="1"/>
</dbReference>
<proteinExistence type="predicted"/>
<keyword evidence="3" id="KW-1185">Reference proteome</keyword>
<feature type="domain" description="HTH rpiR-type" evidence="1">
    <location>
        <begin position="6"/>
        <end position="82"/>
    </location>
</feature>
<sequence length="256" mass="29923">MKNIRETLVNLAKQENTKAKNLDSFIANAILKNYNSGIFLNQVQLAEQCFLSASAITKFSKKLGFTGYREFNFNLKNEYLKYYVKDKQEINSTSKIKNFFDVFVSEINEQLDFVNDFINMIKTEKRLLIVSSYQLQDSAKYCYEIFSELGIEVAFQTVRIISNKILSTKISEVPVLCFLAGQDNYFLVECLNRLDHQNLATKLWLICTESQANKVVNFHQRFIVSKSGYAPYKFRKIFIDYLILNIYCELVQYFTN</sequence>
<dbReference type="GO" id="GO:0097367">
    <property type="term" value="F:carbohydrate derivative binding"/>
    <property type="evidence" value="ECO:0007669"/>
    <property type="project" value="InterPro"/>
</dbReference>